<dbReference type="InterPro" id="IPR035979">
    <property type="entry name" value="RBD_domain_sf"/>
</dbReference>
<dbReference type="OrthoDB" id="3800936at2759"/>
<feature type="domain" description="RRM" evidence="3">
    <location>
        <begin position="18"/>
        <end position="99"/>
    </location>
</feature>
<reference evidence="4" key="1">
    <citation type="submission" date="2018-04" db="EMBL/GenBank/DDBJ databases">
        <title>Transcriptome assembly of Sipha flava.</title>
        <authorList>
            <person name="Scully E.D."/>
            <person name="Geib S.M."/>
            <person name="Palmer N.A."/>
            <person name="Koch K."/>
            <person name="Bradshaw J."/>
            <person name="Heng-Moss T."/>
            <person name="Sarath G."/>
        </authorList>
    </citation>
    <scope>NUCLEOTIDE SEQUENCE</scope>
</reference>
<evidence type="ECO:0000313" key="4">
    <source>
        <dbReference type="EMBL" id="MBY74339.1"/>
    </source>
</evidence>
<dbReference type="EMBL" id="GGMS01005136">
    <property type="protein sequence ID" value="MBY74339.1"/>
    <property type="molecule type" value="Transcribed_RNA"/>
</dbReference>
<keyword evidence="1 2" id="KW-0694">RNA-binding</keyword>
<organism evidence="4">
    <name type="scientific">Sipha flava</name>
    <name type="common">yellow sugarcane aphid</name>
    <dbReference type="NCBI Taxonomy" id="143950"/>
    <lineage>
        <taxon>Eukaryota</taxon>
        <taxon>Metazoa</taxon>
        <taxon>Ecdysozoa</taxon>
        <taxon>Arthropoda</taxon>
        <taxon>Hexapoda</taxon>
        <taxon>Insecta</taxon>
        <taxon>Pterygota</taxon>
        <taxon>Neoptera</taxon>
        <taxon>Paraneoptera</taxon>
        <taxon>Hemiptera</taxon>
        <taxon>Sternorrhyncha</taxon>
        <taxon>Aphidomorpha</taxon>
        <taxon>Aphidoidea</taxon>
        <taxon>Aphididae</taxon>
        <taxon>Sipha</taxon>
    </lineage>
</organism>
<sequence>MTNRSENISTTMDDGQKCRLFVGNLPKVKTEKEIFDEVSRITRGHLVRVITYKNFDDPSMHRGFCFLEYGSVAAATDAKRALSKQKIFGCKTYVDWADPEPQVDADTMATVRILFVSQYGGILDERVLAKVFGQYGVVERVKNLKNYAFVHFERREDAQSAMDALDCSRDVASGVCLDVEWAKPPVDMQTRQRILRNRECRVRKSAVAAMSQPVRYTPQSLGRAPEAKRCVGPAPVAAAYTKYDHCGYDFGLRQPCNRCTPASMVSIPVAEATFDEHNSESACQSCTNVTSADECKSVRHDDGDWKKGCTRTLDQKLLNFFERMSTSCAKND</sequence>
<dbReference type="Pfam" id="PF00076">
    <property type="entry name" value="RRM_1"/>
    <property type="match status" value="2"/>
</dbReference>
<dbReference type="PANTHER" id="PTHR21245">
    <property type="entry name" value="HETEROGENEOUS NUCLEAR RIBONUCLEOPROTEIN"/>
    <property type="match status" value="1"/>
</dbReference>
<evidence type="ECO:0000256" key="1">
    <source>
        <dbReference type="ARBA" id="ARBA00022884"/>
    </source>
</evidence>
<evidence type="ECO:0000259" key="3">
    <source>
        <dbReference type="PROSITE" id="PS50102"/>
    </source>
</evidence>
<accession>A0A2S2Q9B6</accession>
<dbReference type="InterPro" id="IPR000504">
    <property type="entry name" value="RRM_dom"/>
</dbReference>
<name>A0A2S2Q9B6_9HEMI</name>
<feature type="domain" description="RRM" evidence="3">
    <location>
        <begin position="112"/>
        <end position="184"/>
    </location>
</feature>
<protein>
    <submittedName>
        <fullName evidence="4">Heterogeneous nuclear ribonucleoprotein Q</fullName>
    </submittedName>
</protein>
<dbReference type="SMART" id="SM00360">
    <property type="entry name" value="RRM"/>
    <property type="match status" value="2"/>
</dbReference>
<dbReference type="PROSITE" id="PS50102">
    <property type="entry name" value="RRM"/>
    <property type="match status" value="2"/>
</dbReference>
<dbReference type="AlphaFoldDB" id="A0A2S2Q9B6"/>
<proteinExistence type="predicted"/>
<gene>
    <name evidence="4" type="primary">SYNCRIP</name>
    <name evidence="4" type="ORF">g.158766</name>
</gene>
<dbReference type="GO" id="GO:0003723">
    <property type="term" value="F:RNA binding"/>
    <property type="evidence" value="ECO:0007669"/>
    <property type="project" value="UniProtKB-UniRule"/>
</dbReference>
<dbReference type="Gene3D" id="3.30.70.330">
    <property type="match status" value="2"/>
</dbReference>
<dbReference type="SUPFAM" id="SSF54928">
    <property type="entry name" value="RNA-binding domain, RBD"/>
    <property type="match status" value="1"/>
</dbReference>
<dbReference type="InterPro" id="IPR012677">
    <property type="entry name" value="Nucleotide-bd_a/b_plait_sf"/>
</dbReference>
<dbReference type="GO" id="GO:1990904">
    <property type="term" value="C:ribonucleoprotein complex"/>
    <property type="evidence" value="ECO:0007669"/>
    <property type="project" value="UniProtKB-KW"/>
</dbReference>
<keyword evidence="4" id="KW-0687">Ribonucleoprotein</keyword>
<evidence type="ECO:0000256" key="2">
    <source>
        <dbReference type="PROSITE-ProRule" id="PRU00176"/>
    </source>
</evidence>